<evidence type="ECO:0000256" key="4">
    <source>
        <dbReference type="ARBA" id="ARBA00022619"/>
    </source>
</evidence>
<feature type="binding site" evidence="7">
    <location>
        <begin position="76"/>
        <end position="78"/>
    </location>
    <ligand>
        <name>5-amino-6-(D-ribitylamino)uracil</name>
        <dbReference type="ChEBI" id="CHEBI:15934"/>
    </ligand>
</feature>
<evidence type="ECO:0000256" key="3">
    <source>
        <dbReference type="ARBA" id="ARBA00012664"/>
    </source>
</evidence>
<feature type="binding site" evidence="7">
    <location>
        <begin position="46"/>
        <end position="48"/>
    </location>
    <ligand>
        <name>5-amino-6-(D-ribitylamino)uracil</name>
        <dbReference type="ChEBI" id="CHEBI:15934"/>
    </ligand>
</feature>
<organism evidence="8 9">
    <name type="scientific">Phenylobacterium koreense</name>
    <dbReference type="NCBI Taxonomy" id="266125"/>
    <lineage>
        <taxon>Bacteria</taxon>
        <taxon>Pseudomonadati</taxon>
        <taxon>Pseudomonadota</taxon>
        <taxon>Alphaproteobacteria</taxon>
        <taxon>Caulobacterales</taxon>
        <taxon>Caulobacteraceae</taxon>
        <taxon>Phenylobacterium</taxon>
    </lineage>
</organism>
<dbReference type="EC" id="2.5.1.78" evidence="3 7"/>
<accession>A0ABV2EK45</accession>
<dbReference type="Pfam" id="PF00885">
    <property type="entry name" value="DMRL_synthase"/>
    <property type="match status" value="1"/>
</dbReference>
<evidence type="ECO:0000256" key="7">
    <source>
        <dbReference type="HAMAP-Rule" id="MF_00178"/>
    </source>
</evidence>
<dbReference type="InterPro" id="IPR002180">
    <property type="entry name" value="LS/RS"/>
</dbReference>
<comment type="catalytic activity">
    <reaction evidence="6 7">
        <text>(2S)-2-hydroxy-3-oxobutyl phosphate + 5-amino-6-(D-ribitylamino)uracil = 6,7-dimethyl-8-(1-D-ribityl)lumazine + phosphate + 2 H2O + H(+)</text>
        <dbReference type="Rhea" id="RHEA:26152"/>
        <dbReference type="ChEBI" id="CHEBI:15377"/>
        <dbReference type="ChEBI" id="CHEBI:15378"/>
        <dbReference type="ChEBI" id="CHEBI:15934"/>
        <dbReference type="ChEBI" id="CHEBI:43474"/>
        <dbReference type="ChEBI" id="CHEBI:58201"/>
        <dbReference type="ChEBI" id="CHEBI:58830"/>
        <dbReference type="EC" id="2.5.1.78"/>
    </reaction>
</comment>
<evidence type="ECO:0000256" key="6">
    <source>
        <dbReference type="ARBA" id="ARBA00048785"/>
    </source>
</evidence>
<proteinExistence type="inferred from homology"/>
<dbReference type="NCBIfam" id="TIGR00114">
    <property type="entry name" value="lumazine-synth"/>
    <property type="match status" value="1"/>
</dbReference>
<dbReference type="Proteomes" id="UP001549110">
    <property type="component" value="Unassembled WGS sequence"/>
</dbReference>
<sequence>MLEEKIRILIVEARFYDDLADSMLKAAADVITAHDAEYDVISVPGALEIPGAIAIAEEGGRSPAGKRYDGYVALGTVIRGETYHFEVVSNESARGLMDLTVNKQLAIGNGILTVEDEDQAWARAKASEGDKGGAAARAALEMVGLKRRLLGQAR</sequence>
<comment type="caution">
    <text evidence="8">The sequence shown here is derived from an EMBL/GenBank/DDBJ whole genome shotgun (WGS) entry which is preliminary data.</text>
</comment>
<dbReference type="InterPro" id="IPR036467">
    <property type="entry name" value="LS/RS_sf"/>
</dbReference>
<evidence type="ECO:0000313" key="9">
    <source>
        <dbReference type="Proteomes" id="UP001549110"/>
    </source>
</evidence>
<dbReference type="EMBL" id="JBEPLU010000002">
    <property type="protein sequence ID" value="MET3527423.1"/>
    <property type="molecule type" value="Genomic_DNA"/>
</dbReference>
<feature type="binding site" evidence="7">
    <location>
        <position position="15"/>
    </location>
    <ligand>
        <name>5-amino-6-(D-ribitylamino)uracil</name>
        <dbReference type="ChEBI" id="CHEBI:15934"/>
    </ligand>
</feature>
<feature type="binding site" evidence="7">
    <location>
        <position position="109"/>
    </location>
    <ligand>
        <name>5-amino-6-(D-ribitylamino)uracil</name>
        <dbReference type="ChEBI" id="CHEBI:15934"/>
    </ligand>
</feature>
<dbReference type="SUPFAM" id="SSF52121">
    <property type="entry name" value="Lumazine synthase"/>
    <property type="match status" value="1"/>
</dbReference>
<feature type="binding site" evidence="7">
    <location>
        <begin position="81"/>
        <end position="82"/>
    </location>
    <ligand>
        <name>(2S)-2-hydroxy-3-oxobutyl phosphate</name>
        <dbReference type="ChEBI" id="CHEBI:58830"/>
    </ligand>
</feature>
<dbReference type="Gene3D" id="3.40.50.960">
    <property type="entry name" value="Lumazine/riboflavin synthase"/>
    <property type="match status" value="1"/>
</dbReference>
<feature type="active site" description="Proton donor" evidence="7">
    <location>
        <position position="84"/>
    </location>
</feature>
<feature type="binding site" evidence="7">
    <location>
        <position position="123"/>
    </location>
    <ligand>
        <name>(2S)-2-hydroxy-3-oxobutyl phosphate</name>
        <dbReference type="ChEBI" id="CHEBI:58830"/>
    </ligand>
</feature>
<comment type="similarity">
    <text evidence="2 7">Belongs to the DMRL synthase family.</text>
</comment>
<keyword evidence="4 7" id="KW-0686">Riboflavin biosynthesis</keyword>
<keyword evidence="5 7" id="KW-0808">Transferase</keyword>
<dbReference type="InterPro" id="IPR034964">
    <property type="entry name" value="LS"/>
</dbReference>
<dbReference type="RefSeq" id="WP_331928036.1">
    <property type="nucleotide sequence ID" value="NZ_JBEPLU010000002.1"/>
</dbReference>
<reference evidence="8 9" key="1">
    <citation type="submission" date="2024-06" db="EMBL/GenBank/DDBJ databases">
        <title>Genomic Encyclopedia of Type Strains, Phase IV (KMG-IV): sequencing the most valuable type-strain genomes for metagenomic binning, comparative biology and taxonomic classification.</title>
        <authorList>
            <person name="Goeker M."/>
        </authorList>
    </citation>
    <scope>NUCLEOTIDE SEQUENCE [LARGE SCALE GENOMIC DNA]</scope>
    <source>
        <strain evidence="8 9">DSM 17809</strain>
    </source>
</reference>
<protein>
    <recommendedName>
        <fullName evidence="3 7">6,7-dimethyl-8-ribityllumazine synthase</fullName>
        <shortName evidence="7">DMRL synthase</shortName>
        <shortName evidence="7">LS</shortName>
        <shortName evidence="7">Lumazine synthase</shortName>
        <ecNumber evidence="3 7">2.5.1.78</ecNumber>
    </recommendedName>
</protein>
<dbReference type="CDD" id="cd09209">
    <property type="entry name" value="Lumazine_synthase-I"/>
    <property type="match status" value="1"/>
</dbReference>
<gene>
    <name evidence="7" type="primary">ribH</name>
    <name evidence="8" type="ORF">ABID41_002541</name>
</gene>
<dbReference type="PANTHER" id="PTHR21058:SF0">
    <property type="entry name" value="6,7-DIMETHYL-8-RIBITYLLUMAZINE SYNTHASE"/>
    <property type="match status" value="1"/>
</dbReference>
<evidence type="ECO:0000256" key="1">
    <source>
        <dbReference type="ARBA" id="ARBA00004917"/>
    </source>
</evidence>
<comment type="pathway">
    <text evidence="1 7">Cofactor biosynthesis; riboflavin biosynthesis; riboflavin from 2-hydroxy-3-oxobutyl phosphate and 5-amino-6-(D-ribitylamino)uracil: step 1/2.</text>
</comment>
<name>A0ABV2EK45_9CAUL</name>
<dbReference type="HAMAP" id="MF_00178">
    <property type="entry name" value="Lumazine_synth"/>
    <property type="match status" value="1"/>
</dbReference>
<dbReference type="PANTHER" id="PTHR21058">
    <property type="entry name" value="6,7-DIMETHYL-8-RIBITYLLUMAZINE SYNTHASE DMRL SYNTHASE LUMAZINE SYNTHASE"/>
    <property type="match status" value="1"/>
</dbReference>
<comment type="function">
    <text evidence="7">Catalyzes the formation of 6,7-dimethyl-8-ribityllumazine by condensation of 5-amino-6-(D-ribitylamino)uracil with 3,4-dihydroxy-2-butanone 4-phosphate. This is the penultimate step in the biosynthesis of riboflavin.</text>
</comment>
<dbReference type="GO" id="GO:0000906">
    <property type="term" value="F:6,7-dimethyl-8-ribityllumazine synthase activity"/>
    <property type="evidence" value="ECO:0007669"/>
    <property type="project" value="UniProtKB-EC"/>
</dbReference>
<evidence type="ECO:0000313" key="8">
    <source>
        <dbReference type="EMBL" id="MET3527423.1"/>
    </source>
</evidence>
<evidence type="ECO:0000256" key="5">
    <source>
        <dbReference type="ARBA" id="ARBA00022679"/>
    </source>
</evidence>
<keyword evidence="9" id="KW-1185">Reference proteome</keyword>
<evidence type="ECO:0000256" key="2">
    <source>
        <dbReference type="ARBA" id="ARBA00007424"/>
    </source>
</evidence>